<keyword evidence="7 18" id="KW-0732">Signal</keyword>
<dbReference type="InterPro" id="IPR013783">
    <property type="entry name" value="Ig-like_fold"/>
</dbReference>
<evidence type="ECO:0000256" key="2">
    <source>
        <dbReference type="ARBA" id="ARBA00004613"/>
    </source>
</evidence>
<evidence type="ECO:0000313" key="20">
    <source>
        <dbReference type="EMBL" id="KAJ9657201.1"/>
    </source>
</evidence>
<evidence type="ECO:0000256" key="8">
    <source>
        <dbReference type="ARBA" id="ARBA00022801"/>
    </source>
</evidence>
<feature type="signal peptide" evidence="18">
    <location>
        <begin position="1"/>
        <end position="21"/>
    </location>
</feature>
<dbReference type="InterPro" id="IPR036881">
    <property type="entry name" value="Glyco_hydro_3_C_sf"/>
</dbReference>
<comment type="function">
    <text evidence="13">Beta-glucosidases are one of a number of cellulolytic enzymes involved in the degradation of cellulosic biomass. Catalyzes the last step releasing glucose from the inhibitory cellobiose.</text>
</comment>
<dbReference type="SUPFAM" id="SSF52279">
    <property type="entry name" value="Beta-D-glucan exohydrolase, C-terminal domain"/>
    <property type="match status" value="1"/>
</dbReference>
<dbReference type="PRINTS" id="PR00133">
    <property type="entry name" value="GLHYDRLASE3"/>
</dbReference>
<dbReference type="InterPro" id="IPR017853">
    <property type="entry name" value="GH"/>
</dbReference>
<comment type="pathway">
    <text evidence="3">Glycan metabolism; cellulose degradation.</text>
</comment>
<evidence type="ECO:0000256" key="5">
    <source>
        <dbReference type="ARBA" id="ARBA00012744"/>
    </source>
</evidence>
<keyword evidence="9" id="KW-0325">Glycoprotein</keyword>
<dbReference type="InterPro" id="IPR026891">
    <property type="entry name" value="Fn3-like"/>
</dbReference>
<evidence type="ECO:0000256" key="1">
    <source>
        <dbReference type="ARBA" id="ARBA00000448"/>
    </source>
</evidence>
<evidence type="ECO:0000256" key="7">
    <source>
        <dbReference type="ARBA" id="ARBA00022729"/>
    </source>
</evidence>
<accession>A0ABQ9NJZ6</accession>
<dbReference type="Gene3D" id="2.60.40.10">
    <property type="entry name" value="Immunoglobulins"/>
    <property type="match status" value="1"/>
</dbReference>
<comment type="similarity">
    <text evidence="4">Belongs to the glycosyl hydrolase 3 family.</text>
</comment>
<name>A0ABQ9NJZ6_9PEZI</name>
<dbReference type="SUPFAM" id="SSF51445">
    <property type="entry name" value="(Trans)glycosidases"/>
    <property type="match status" value="1"/>
</dbReference>
<comment type="caution">
    <text evidence="20">The sequence shown here is derived from an EMBL/GenBank/DDBJ whole genome shotgun (WGS) entry which is preliminary data.</text>
</comment>
<dbReference type="EC" id="3.2.1.21" evidence="5"/>
<dbReference type="SMART" id="SM01217">
    <property type="entry name" value="Fn3_like"/>
    <property type="match status" value="1"/>
</dbReference>
<evidence type="ECO:0000256" key="12">
    <source>
        <dbReference type="ARBA" id="ARBA00023326"/>
    </source>
</evidence>
<keyword evidence="8" id="KW-0378">Hydrolase</keyword>
<dbReference type="Pfam" id="PF14310">
    <property type="entry name" value="Fn3-like"/>
    <property type="match status" value="1"/>
</dbReference>
<evidence type="ECO:0000256" key="10">
    <source>
        <dbReference type="ARBA" id="ARBA00023277"/>
    </source>
</evidence>
<evidence type="ECO:0000256" key="3">
    <source>
        <dbReference type="ARBA" id="ARBA00004987"/>
    </source>
</evidence>
<evidence type="ECO:0000256" key="6">
    <source>
        <dbReference type="ARBA" id="ARBA00022525"/>
    </source>
</evidence>
<evidence type="ECO:0000256" key="4">
    <source>
        <dbReference type="ARBA" id="ARBA00005336"/>
    </source>
</evidence>
<dbReference type="InterPro" id="IPR001764">
    <property type="entry name" value="Glyco_hydro_3_N"/>
</dbReference>
<reference evidence="20" key="1">
    <citation type="submission" date="2022-10" db="EMBL/GenBank/DDBJ databases">
        <title>Culturing micro-colonial fungi from biological soil crusts in the Mojave desert and describing Neophaeococcomyces mojavensis, and introducing the new genera and species Taxawa tesnikishii.</title>
        <authorList>
            <person name="Kurbessoian T."/>
            <person name="Stajich J.E."/>
        </authorList>
    </citation>
    <scope>NUCLEOTIDE SEQUENCE</scope>
    <source>
        <strain evidence="20">TK_1</strain>
    </source>
</reference>
<evidence type="ECO:0000256" key="15">
    <source>
        <dbReference type="ARBA" id="ARBA00041276"/>
    </source>
</evidence>
<keyword evidence="21" id="KW-1185">Reference proteome</keyword>
<evidence type="ECO:0000256" key="14">
    <source>
        <dbReference type="ARBA" id="ARBA00039579"/>
    </source>
</evidence>
<evidence type="ECO:0000256" key="13">
    <source>
        <dbReference type="ARBA" id="ARBA00024983"/>
    </source>
</evidence>
<dbReference type="Proteomes" id="UP001172684">
    <property type="component" value="Unassembled WGS sequence"/>
</dbReference>
<dbReference type="EMBL" id="JAPDRL010000105">
    <property type="protein sequence ID" value="KAJ9657201.1"/>
    <property type="molecule type" value="Genomic_DNA"/>
</dbReference>
<dbReference type="Pfam" id="PF00933">
    <property type="entry name" value="Glyco_hydro_3"/>
    <property type="match status" value="2"/>
</dbReference>
<comment type="catalytic activity">
    <reaction evidence="1">
        <text>Hydrolysis of terminal, non-reducing beta-D-glucosyl residues with release of beta-D-glucose.</text>
        <dbReference type="EC" id="3.2.1.21"/>
    </reaction>
</comment>
<dbReference type="Pfam" id="PF01915">
    <property type="entry name" value="Glyco_hydro_3_C"/>
    <property type="match status" value="1"/>
</dbReference>
<dbReference type="InterPro" id="IPR050288">
    <property type="entry name" value="Cellulose_deg_GH3"/>
</dbReference>
<evidence type="ECO:0000256" key="17">
    <source>
        <dbReference type="ARBA" id="ARBA00041808"/>
    </source>
</evidence>
<evidence type="ECO:0000256" key="11">
    <source>
        <dbReference type="ARBA" id="ARBA00023295"/>
    </source>
</evidence>
<keyword evidence="12" id="KW-0624">Polysaccharide degradation</keyword>
<dbReference type="InterPro" id="IPR036962">
    <property type="entry name" value="Glyco_hydro_3_N_sf"/>
</dbReference>
<keyword evidence="10" id="KW-0119">Carbohydrate metabolism</keyword>
<feature type="domain" description="Fibronectin type III-like" evidence="19">
    <location>
        <begin position="736"/>
        <end position="807"/>
    </location>
</feature>
<evidence type="ECO:0000256" key="18">
    <source>
        <dbReference type="SAM" id="SignalP"/>
    </source>
</evidence>
<dbReference type="InterPro" id="IPR002772">
    <property type="entry name" value="Glyco_hydro_3_C"/>
</dbReference>
<proteinExistence type="inferred from homology"/>
<organism evidence="20 21">
    <name type="scientific">Coniosporium apollinis</name>
    <dbReference type="NCBI Taxonomy" id="61459"/>
    <lineage>
        <taxon>Eukaryota</taxon>
        <taxon>Fungi</taxon>
        <taxon>Dikarya</taxon>
        <taxon>Ascomycota</taxon>
        <taxon>Pezizomycotina</taxon>
        <taxon>Dothideomycetes</taxon>
        <taxon>Dothideomycetes incertae sedis</taxon>
        <taxon>Coniosporium</taxon>
    </lineage>
</organism>
<comment type="subcellular location">
    <subcellularLocation>
        <location evidence="2">Secreted</location>
    </subcellularLocation>
</comment>
<dbReference type="Gene3D" id="3.20.20.300">
    <property type="entry name" value="Glycoside hydrolase, family 3, N-terminal domain"/>
    <property type="match status" value="1"/>
</dbReference>
<evidence type="ECO:0000313" key="21">
    <source>
        <dbReference type="Proteomes" id="UP001172684"/>
    </source>
</evidence>
<evidence type="ECO:0000259" key="19">
    <source>
        <dbReference type="SMART" id="SM01217"/>
    </source>
</evidence>
<dbReference type="PANTHER" id="PTHR42715">
    <property type="entry name" value="BETA-GLUCOSIDASE"/>
    <property type="match status" value="1"/>
</dbReference>
<protein>
    <recommendedName>
        <fullName evidence="14">Probable beta-glucosidase G</fullName>
        <ecNumber evidence="5">3.2.1.21</ecNumber>
    </recommendedName>
    <alternativeName>
        <fullName evidence="15">Beta-D-glucoside glucohydrolase G</fullName>
    </alternativeName>
    <alternativeName>
        <fullName evidence="16">Cellobiase G</fullName>
    </alternativeName>
    <alternativeName>
        <fullName evidence="17">Gentiobiase G</fullName>
    </alternativeName>
</protein>
<keyword evidence="6" id="KW-0964">Secreted</keyword>
<keyword evidence="11" id="KW-0326">Glycosidase</keyword>
<dbReference type="PANTHER" id="PTHR42715:SF12">
    <property type="entry name" value="BETA-GLUCOSIDASE G-RELATED"/>
    <property type="match status" value="1"/>
</dbReference>
<feature type="chain" id="PRO_5047520807" description="Probable beta-glucosidase G" evidence="18">
    <location>
        <begin position="22"/>
        <end position="819"/>
    </location>
</feature>
<evidence type="ECO:0000256" key="16">
    <source>
        <dbReference type="ARBA" id="ARBA00041601"/>
    </source>
</evidence>
<evidence type="ECO:0000256" key="9">
    <source>
        <dbReference type="ARBA" id="ARBA00023180"/>
    </source>
</evidence>
<sequence length="819" mass="87488">MEFSWKTQAFILLQGLSCAFGQAWDRSLYASSPPVYPSPNTAGLGGWEDALSQANSFLSQLTLDEKVQIVTGTPGPCTGNIGPIARLGFSGLCLQDGPLAIRQATYASVFPAGLTAAASWDKGLIHQRGVYLGEEFRGKGAHIALMPVAGTLGRSATGGRNWEGFSPDPYLTGVGMDLTIRAVQSTGVQTTSKHLVGNEQETQRNPSTIFPDNTTASNIAGPPPGVGGITIEAVSSNIDDRTMHELYLWPFADSVRAGTTSIMCSYNRINASYGCENSKILNGILKDELAFQGYVMSDWGATHSGVSSVLAGLDMTMPGGIGFTSDVPSYWGANLTGAIQNGSVPEARLDDMVRRVMTPYFYLGQDSDFPPVDPSSTDASIFSLFAPPDTWRYDYNLTGPSNVDVRGNHAQLIRELGAAGTVLLKNVNNALPLRNPQNIGVFGNDAGDFLNGLYSLTLSFGGDYEFQTQAVGGGSGTGRFTYVIPPLDAIKARANHASPDGALVQYILNNTLILQPDGLSTLLPRPPEVCLVFVKTFATEGFDRTTLELGWNGTEVVNTIARTCNNTIVVTHSGGLNILPFADNPNVTAILAAHFPGQESGNSIVDILYGDVNPSGKLPYTIARNASDYNAPITNSTELLTTRDPNAWQADFTEGLMIDYRHFDMANITPQYEFGFGLSYTTFDISNISVTALTDGPVSALPPPAEIQPGGNPTLWDALYRVTVVVSNTGDVGGATVAQLYLDMGSGAPEGTPVRVLRGFEKVSVQPGESTEVAFVLTRRDISYWDIGAQNWRIASGEMTVSVGLSSRDLRQEVVLTVL</sequence>
<gene>
    <name evidence="20" type="ORF">H2201_008252</name>
</gene>
<dbReference type="Gene3D" id="3.40.50.1700">
    <property type="entry name" value="Glycoside hydrolase family 3 C-terminal domain"/>
    <property type="match status" value="1"/>
</dbReference>